<feature type="compositionally biased region" description="Basic and acidic residues" evidence="1">
    <location>
        <begin position="14"/>
        <end position="33"/>
    </location>
</feature>
<dbReference type="RefSeq" id="WP_309770184.1">
    <property type="nucleotide sequence ID" value="NZ_JAVIZC010000001.1"/>
</dbReference>
<feature type="compositionally biased region" description="Polar residues" evidence="1">
    <location>
        <begin position="1"/>
        <end position="10"/>
    </location>
</feature>
<dbReference type="EMBL" id="JAVIZC010000001">
    <property type="protein sequence ID" value="MDR6101311.1"/>
    <property type="molecule type" value="Genomic_DNA"/>
</dbReference>
<evidence type="ECO:0000313" key="3">
    <source>
        <dbReference type="Proteomes" id="UP001255601"/>
    </source>
</evidence>
<evidence type="ECO:0000313" key="2">
    <source>
        <dbReference type="EMBL" id="MDR6101311.1"/>
    </source>
</evidence>
<protein>
    <submittedName>
        <fullName evidence="2">ElaB/YqjD/DUF883 family membrane-anchored ribosome-binding protein</fullName>
    </submittedName>
</protein>
<evidence type="ECO:0000256" key="1">
    <source>
        <dbReference type="SAM" id="MobiDB-lite"/>
    </source>
</evidence>
<feature type="compositionally biased region" description="Low complexity" evidence="1">
    <location>
        <begin position="45"/>
        <end position="55"/>
    </location>
</feature>
<organism evidence="2 3">
    <name type="scientific">Agrobacterium larrymoorei</name>
    <dbReference type="NCBI Taxonomy" id="160699"/>
    <lineage>
        <taxon>Bacteria</taxon>
        <taxon>Pseudomonadati</taxon>
        <taxon>Pseudomonadota</taxon>
        <taxon>Alphaproteobacteria</taxon>
        <taxon>Hyphomicrobiales</taxon>
        <taxon>Rhizobiaceae</taxon>
        <taxon>Rhizobium/Agrobacterium group</taxon>
        <taxon>Agrobacterium</taxon>
    </lineage>
</organism>
<feature type="region of interest" description="Disordered" evidence="1">
    <location>
        <begin position="1"/>
        <end position="87"/>
    </location>
</feature>
<accession>A0AAJ2B8B9</accession>
<reference evidence="2" key="1">
    <citation type="submission" date="2023-08" db="EMBL/GenBank/DDBJ databases">
        <title>Functional and genomic diversity of the sorghum phyllosphere microbiome.</title>
        <authorList>
            <person name="Shade A."/>
        </authorList>
    </citation>
    <scope>NUCLEOTIDE SEQUENCE</scope>
    <source>
        <strain evidence="2">SORGH_AS_0974</strain>
    </source>
</reference>
<dbReference type="Proteomes" id="UP001255601">
    <property type="component" value="Unassembled WGS sequence"/>
</dbReference>
<name>A0AAJ2B8B9_9HYPH</name>
<comment type="caution">
    <text evidence="2">The sequence shown here is derived from an EMBL/GenBank/DDBJ whole genome shotgun (WGS) entry which is preliminary data.</text>
</comment>
<dbReference type="AlphaFoldDB" id="A0AAJ2B8B9"/>
<gene>
    <name evidence="2" type="ORF">QE369_001489</name>
</gene>
<sequence length="153" mass="16604">MSDQNSTSPAVASLHEEQARQRTGKEDLQKGLEDTFPASDPVSHTTTTTATSTSAPEEEQDTEEAPKVDEALAAVKARQDTPATDHAMEEVRALRSELGRITESAQEALSASARITRSEIQSAQSKVIRQVRKRPLQALGLAALMGYVWGMTR</sequence>
<proteinExistence type="predicted"/>